<dbReference type="Pfam" id="PF07364">
    <property type="entry name" value="DUF1485"/>
    <property type="match status" value="1"/>
</dbReference>
<protein>
    <submittedName>
        <fullName evidence="3">M81 family metallopeptidase</fullName>
    </submittedName>
</protein>
<feature type="domain" description="Microcystin LR degradation protein MlrC C-terminal" evidence="1">
    <location>
        <begin position="307"/>
        <end position="482"/>
    </location>
</feature>
<reference evidence="3 4" key="1">
    <citation type="submission" date="2020-05" db="EMBL/GenBank/DDBJ databases">
        <title>FDA dAtabase for Regulatory Grade micrObial Sequences (FDA-ARGOS): Supporting development and validation of Infectious Disease Dx tests.</title>
        <authorList>
            <person name="Sproer C."/>
            <person name="Gronow S."/>
            <person name="Severitt S."/>
            <person name="Schroder I."/>
            <person name="Tallon L."/>
            <person name="Sadzewicz L."/>
            <person name="Zhao X."/>
            <person name="Vavikolanu K."/>
            <person name="Mehta A."/>
            <person name="Aluvathingal J."/>
            <person name="Nadendla S."/>
            <person name="Myers T."/>
            <person name="Yan Y."/>
            <person name="Sichtig H."/>
        </authorList>
    </citation>
    <scope>NUCLEOTIDE SEQUENCE [LARGE SCALE GENOMIC DNA]</scope>
    <source>
        <strain evidence="3 4">FDAARGOS_790</strain>
    </source>
</reference>
<keyword evidence="4" id="KW-1185">Reference proteome</keyword>
<dbReference type="EMBL" id="CP053985">
    <property type="protein sequence ID" value="QKH36787.1"/>
    <property type="molecule type" value="Genomic_DNA"/>
</dbReference>
<dbReference type="RefSeq" id="WP_173145666.1">
    <property type="nucleotide sequence ID" value="NZ_CP053985.1"/>
</dbReference>
<sequence>MKTESLKIVAGGFFHETHAFSPRRTTATAFTWIEGPELISKMQGAGTTLGGIVSELTQRGHTAIPALFAEAAPGGPVDEDVYENLVARFKTSIASTLDRFGRIDGIALELHGAMATASISDVEGHFLKLLRAWVGEDVPIAVGLDLHCHITADMLTAADIVSACKENPHRDVMDCGRRCVQLLEAAIRRKIRPVSVLTKARMILPGNADTSSGPLQALHEQARQMQHQHPAVLDISLLNVFPYANGQAMGQGALVIADGDAVLAAKLSAKLAGDFWLRRDEFPDTLPTTEAALDKVQESPNERPFLLADMGDRVLAGAPGDSIEILRHAQHRQRPLRCAVTVTDAIAVQDAYALGVGARFVARLGGLDTPGLSSLETEVEVIALGPGSYVVSGPYKQGTLIQLGLTATLRIPDGSVVIATSQPGLIHDPQGFRSHGVEPGEFDFVGIKSGYHFKLNFAGIGTALAVASPGLSIYAPRRFAWNDSRIWPEHDVTAAPLLGPWYSIDRFA</sequence>
<dbReference type="KEGG" id="apes:FOC84_18300"/>
<dbReference type="InterPro" id="IPR010799">
    <property type="entry name" value="MlrC_C"/>
</dbReference>
<dbReference type="Pfam" id="PF07171">
    <property type="entry name" value="MlrC_C"/>
    <property type="match status" value="1"/>
</dbReference>
<evidence type="ECO:0000313" key="4">
    <source>
        <dbReference type="Proteomes" id="UP000500970"/>
    </source>
</evidence>
<organism evidence="3 4">
    <name type="scientific">Achromobacter pestifer</name>
    <dbReference type="NCBI Taxonomy" id="1353889"/>
    <lineage>
        <taxon>Bacteria</taxon>
        <taxon>Pseudomonadati</taxon>
        <taxon>Pseudomonadota</taxon>
        <taxon>Betaproteobacteria</taxon>
        <taxon>Burkholderiales</taxon>
        <taxon>Alcaligenaceae</taxon>
        <taxon>Achromobacter</taxon>
    </lineage>
</organism>
<gene>
    <name evidence="3" type="ORF">FOC84_18300</name>
</gene>
<dbReference type="Proteomes" id="UP000500970">
    <property type="component" value="Chromosome"/>
</dbReference>
<proteinExistence type="predicted"/>
<evidence type="ECO:0000313" key="3">
    <source>
        <dbReference type="EMBL" id="QKH36787.1"/>
    </source>
</evidence>
<evidence type="ECO:0000259" key="2">
    <source>
        <dbReference type="Pfam" id="PF07364"/>
    </source>
</evidence>
<name>A0A7D4DZY9_9BURK</name>
<dbReference type="InterPro" id="IPR015995">
    <property type="entry name" value="MlrC_N"/>
</dbReference>
<dbReference type="AlphaFoldDB" id="A0A7D4DZY9"/>
<evidence type="ECO:0000259" key="1">
    <source>
        <dbReference type="Pfam" id="PF07171"/>
    </source>
</evidence>
<feature type="domain" description="Microcystin LR degradation protein MlrC N-terminal" evidence="2">
    <location>
        <begin position="7"/>
        <end position="295"/>
    </location>
</feature>
<accession>A0A7D4DZY9</accession>